<dbReference type="InterPro" id="IPR046601">
    <property type="entry name" value="DUF6660"/>
</dbReference>
<proteinExistence type="predicted"/>
<dbReference type="RefSeq" id="WP_317038743.1">
    <property type="nucleotide sequence ID" value="NZ_FOIR01000001.1"/>
</dbReference>
<evidence type="ECO:0000313" key="2">
    <source>
        <dbReference type="EMBL" id="SEV91302.1"/>
    </source>
</evidence>
<evidence type="ECO:0000256" key="1">
    <source>
        <dbReference type="SAM" id="SignalP"/>
    </source>
</evidence>
<dbReference type="PROSITE" id="PS51257">
    <property type="entry name" value="PROKAR_LIPOPROTEIN"/>
    <property type="match status" value="1"/>
</dbReference>
<dbReference type="Proteomes" id="UP000199437">
    <property type="component" value="Unassembled WGS sequence"/>
</dbReference>
<dbReference type="AlphaFoldDB" id="A0A1I0MRP3"/>
<gene>
    <name evidence="2" type="ORF">SAMN05216290_0643</name>
</gene>
<name>A0A1I0MRP3_9BACT</name>
<feature type="chain" id="PRO_5011452324" evidence="1">
    <location>
        <begin position="22"/>
        <end position="105"/>
    </location>
</feature>
<organism evidence="2 3">
    <name type="scientific">Roseivirga pacifica</name>
    <dbReference type="NCBI Taxonomy" id="1267423"/>
    <lineage>
        <taxon>Bacteria</taxon>
        <taxon>Pseudomonadati</taxon>
        <taxon>Bacteroidota</taxon>
        <taxon>Cytophagia</taxon>
        <taxon>Cytophagales</taxon>
        <taxon>Roseivirgaceae</taxon>
        <taxon>Roseivirga</taxon>
    </lineage>
</organism>
<sequence length="105" mass="11739">MKIGCFILSFYFMALAGLACADTQPLDTKEDTVSIFEGNDGDHNNQQSSWDGCSPICVCHCCHAHFLSISAYNFTLPVKLPVTFSSYFQDFRSVEISEFLKPPRS</sequence>
<keyword evidence="3" id="KW-1185">Reference proteome</keyword>
<accession>A0A1I0MRP3</accession>
<dbReference type="Pfam" id="PF20365">
    <property type="entry name" value="DUF6660"/>
    <property type="match status" value="1"/>
</dbReference>
<keyword evidence="1" id="KW-0732">Signal</keyword>
<feature type="signal peptide" evidence="1">
    <location>
        <begin position="1"/>
        <end position="21"/>
    </location>
</feature>
<dbReference type="GeneID" id="99988811"/>
<dbReference type="EMBL" id="FOIR01000001">
    <property type="protein sequence ID" value="SEV91302.1"/>
    <property type="molecule type" value="Genomic_DNA"/>
</dbReference>
<reference evidence="3" key="1">
    <citation type="submission" date="2016-10" db="EMBL/GenBank/DDBJ databases">
        <authorList>
            <person name="Varghese N."/>
            <person name="Submissions S."/>
        </authorList>
    </citation>
    <scope>NUCLEOTIDE SEQUENCE [LARGE SCALE GENOMIC DNA]</scope>
    <source>
        <strain evidence="3">CGMCC 1.12402</strain>
    </source>
</reference>
<evidence type="ECO:0000313" key="3">
    <source>
        <dbReference type="Proteomes" id="UP000199437"/>
    </source>
</evidence>
<dbReference type="STRING" id="1267423.SAMN05216290_0643"/>
<protein>
    <submittedName>
        <fullName evidence="2">Uncharacterized protein</fullName>
    </submittedName>
</protein>